<dbReference type="Proteomes" id="UP000829398">
    <property type="component" value="Chromosome 5"/>
</dbReference>
<organism evidence="1 2">
    <name type="scientific">Citrus sinensis</name>
    <name type="common">Sweet orange</name>
    <name type="synonym">Citrus aurantium var. sinensis</name>
    <dbReference type="NCBI Taxonomy" id="2711"/>
    <lineage>
        <taxon>Eukaryota</taxon>
        <taxon>Viridiplantae</taxon>
        <taxon>Streptophyta</taxon>
        <taxon>Embryophyta</taxon>
        <taxon>Tracheophyta</taxon>
        <taxon>Spermatophyta</taxon>
        <taxon>Magnoliopsida</taxon>
        <taxon>eudicotyledons</taxon>
        <taxon>Gunneridae</taxon>
        <taxon>Pentapetalae</taxon>
        <taxon>rosids</taxon>
        <taxon>malvids</taxon>
        <taxon>Sapindales</taxon>
        <taxon>Rutaceae</taxon>
        <taxon>Aurantioideae</taxon>
        <taxon>Citrus</taxon>
    </lineage>
</organism>
<comment type="caution">
    <text evidence="1">The sequence shown here is derived from an EMBL/GenBank/DDBJ whole genome shotgun (WGS) entry which is preliminary data.</text>
</comment>
<dbReference type="EMBL" id="CM039174">
    <property type="protein sequence ID" value="KAH9750273.1"/>
    <property type="molecule type" value="Genomic_DNA"/>
</dbReference>
<gene>
    <name evidence="1" type="ORF">KPL71_013827</name>
</gene>
<reference evidence="2" key="1">
    <citation type="journal article" date="2023" name="Hortic. Res.">
        <title>A chromosome-level phased genome enabling allele-level studies in sweet orange: a case study on citrus Huanglongbing tolerance.</title>
        <authorList>
            <person name="Wu B."/>
            <person name="Yu Q."/>
            <person name="Deng Z."/>
            <person name="Duan Y."/>
            <person name="Luo F."/>
            <person name="Gmitter F. Jr."/>
        </authorList>
    </citation>
    <scope>NUCLEOTIDE SEQUENCE [LARGE SCALE GENOMIC DNA]</scope>
    <source>
        <strain evidence="2">cv. Valencia</strain>
    </source>
</reference>
<keyword evidence="2" id="KW-1185">Reference proteome</keyword>
<evidence type="ECO:0000313" key="2">
    <source>
        <dbReference type="Proteomes" id="UP000829398"/>
    </source>
</evidence>
<accession>A0ACB8K749</accession>
<protein>
    <submittedName>
        <fullName evidence="1">Methionine S-methyltransferase</fullName>
    </submittedName>
</protein>
<proteinExistence type="predicted"/>
<sequence length="411" mass="46971">MTAATATAEAVEEFLRKCEASGDEAYGAFRSVLEKLEDPSSRTQAQVFLSDLQKRVDDSDECLNKYHFRIQDVVLDQYEGYQGRKNLTMMVIPSIFIPEDWSFTFYEGLNRHPDSILKDKTVAELGCGNGWITIAIAEKWLPSKVYGLDINPRAIKISWINLYLNALDEIGQPIYDAEKKTLLDRVEFHESDLLAYCRDHDVKLERIVGCIPQILNPNPDAMSKIITENASEEFLYSLSNYCALQGVCKRLFERRGFRVDKLWQTKILQANISALVEIEKNSHRFEFFMGLSGDLPICARTAWAYGKAGGRISHALAVYSCQLRQPNQVKKIFEFLKNGFHEINSSLDLSFEDDSIADEKIPFLAYLASVLKECSFFPYEPPAGSKRFRNLIADFMKKYHHIPLNADVRKP</sequence>
<name>A0ACB8K749_CITSI</name>
<evidence type="ECO:0000313" key="1">
    <source>
        <dbReference type="EMBL" id="KAH9750273.1"/>
    </source>
</evidence>